<evidence type="ECO:0000313" key="1">
    <source>
        <dbReference type="EMBL" id="JAH62730.1"/>
    </source>
</evidence>
<accession>A0A0E9UC12</accession>
<dbReference type="EMBL" id="GBXM01045847">
    <property type="protein sequence ID" value="JAH62730.1"/>
    <property type="molecule type" value="Transcribed_RNA"/>
</dbReference>
<dbReference type="AlphaFoldDB" id="A0A0E9UC12"/>
<reference evidence="1" key="1">
    <citation type="submission" date="2014-11" db="EMBL/GenBank/DDBJ databases">
        <authorList>
            <person name="Amaro Gonzalez C."/>
        </authorList>
    </citation>
    <scope>NUCLEOTIDE SEQUENCE</scope>
</reference>
<name>A0A0E9UC12_ANGAN</name>
<organism evidence="1">
    <name type="scientific">Anguilla anguilla</name>
    <name type="common">European freshwater eel</name>
    <name type="synonym">Muraena anguilla</name>
    <dbReference type="NCBI Taxonomy" id="7936"/>
    <lineage>
        <taxon>Eukaryota</taxon>
        <taxon>Metazoa</taxon>
        <taxon>Chordata</taxon>
        <taxon>Craniata</taxon>
        <taxon>Vertebrata</taxon>
        <taxon>Euteleostomi</taxon>
        <taxon>Actinopterygii</taxon>
        <taxon>Neopterygii</taxon>
        <taxon>Teleostei</taxon>
        <taxon>Anguilliformes</taxon>
        <taxon>Anguillidae</taxon>
        <taxon>Anguilla</taxon>
    </lineage>
</organism>
<protein>
    <submittedName>
        <fullName evidence="1">Uncharacterized protein</fullName>
    </submittedName>
</protein>
<sequence length="29" mass="3297">MNTCPFLSSHLTNRNLSSLSSNVRHPVRQ</sequence>
<reference evidence="1" key="2">
    <citation type="journal article" date="2015" name="Fish Shellfish Immunol.">
        <title>Early steps in the European eel (Anguilla anguilla)-Vibrio vulnificus interaction in the gills: Role of the RtxA13 toxin.</title>
        <authorList>
            <person name="Callol A."/>
            <person name="Pajuelo D."/>
            <person name="Ebbesson L."/>
            <person name="Teles M."/>
            <person name="MacKenzie S."/>
            <person name="Amaro C."/>
        </authorList>
    </citation>
    <scope>NUCLEOTIDE SEQUENCE</scope>
</reference>
<proteinExistence type="predicted"/>